<proteinExistence type="inferred from homology"/>
<dbReference type="UniPathway" id="UPA00378"/>
<dbReference type="GO" id="GO:0006487">
    <property type="term" value="P:protein N-linked glycosylation"/>
    <property type="evidence" value="ECO:0007669"/>
    <property type="project" value="UniProtKB-UniRule"/>
</dbReference>
<comment type="function">
    <text evidence="1">Subunit of the oligosaccharyl transferase (OST) complex that catalyzes the initial transfer of a defined glycan (Glc(3)Man(9)GlcNAc(2) in eukaryotes) from the lipid carrier dolichol-pyrophosphate to an asparagine residue within an Asn-X-Ser/Thr consensus motif in nascent polypeptide chains, the first step in protein N-glycosylation. N-glycosylation occurs cotranslationally and the complex associates with the Sec61 complex at the channel-forming translocon complex that mediates protein translocation across the endoplasmic reticulum (ER). All subunits are required for a maximal enzyme activity.</text>
</comment>
<comment type="subunit">
    <text evidence="1">Component of the oligosaccharyltransferase (OST) complex.</text>
</comment>
<dbReference type="Proteomes" id="UP000274429">
    <property type="component" value="Unassembled WGS sequence"/>
</dbReference>
<evidence type="ECO:0000313" key="4">
    <source>
        <dbReference type="Proteomes" id="UP000274429"/>
    </source>
</evidence>
<evidence type="ECO:0000256" key="1">
    <source>
        <dbReference type="RuleBase" id="RU366029"/>
    </source>
</evidence>
<feature type="domain" description="Ribophorin II N-terminal" evidence="2">
    <location>
        <begin position="35"/>
        <end position="205"/>
    </location>
</feature>
<protein>
    <recommendedName>
        <fullName evidence="1">Dolichyl-diphosphooligosaccharide--protein glycosyltransferase subunit 2</fullName>
    </recommendedName>
    <alternativeName>
        <fullName evidence="1">Ribophorin-2</fullName>
    </alternativeName>
</protein>
<keyword evidence="4" id="KW-1185">Reference proteome</keyword>
<dbReference type="GO" id="GO:0008250">
    <property type="term" value="C:oligosaccharyltransferase complex"/>
    <property type="evidence" value="ECO:0007669"/>
    <property type="project" value="UniProtKB-UniRule"/>
</dbReference>
<dbReference type="Pfam" id="PF05817">
    <property type="entry name" value="Ribophorin_II"/>
    <property type="match status" value="1"/>
</dbReference>
<comment type="similarity">
    <text evidence="1">Belongs to the SWP1 family.</text>
</comment>
<name>A0A0R3XC30_HYDTA</name>
<keyword evidence="1" id="KW-0732">Signal</keyword>
<feature type="chain" id="PRO_5043073574" description="Dolichyl-diphosphooligosaccharide--protein glycosyltransferase subunit 2" evidence="1">
    <location>
        <begin position="18"/>
        <end position="216"/>
    </location>
</feature>
<dbReference type="STRING" id="6205.A0A0R3XC30"/>
<keyword evidence="1" id="KW-0256">Endoplasmic reticulum</keyword>
<organism evidence="5">
    <name type="scientific">Hydatigena taeniaeformis</name>
    <name type="common">Feline tapeworm</name>
    <name type="synonym">Taenia taeniaeformis</name>
    <dbReference type="NCBI Taxonomy" id="6205"/>
    <lineage>
        <taxon>Eukaryota</taxon>
        <taxon>Metazoa</taxon>
        <taxon>Spiralia</taxon>
        <taxon>Lophotrochozoa</taxon>
        <taxon>Platyhelminthes</taxon>
        <taxon>Cestoda</taxon>
        <taxon>Eucestoda</taxon>
        <taxon>Cyclophyllidea</taxon>
        <taxon>Taeniidae</taxon>
        <taxon>Hydatigera</taxon>
    </lineage>
</organism>
<reference evidence="5" key="1">
    <citation type="submission" date="2017-02" db="UniProtKB">
        <authorList>
            <consortium name="WormBaseParasite"/>
        </authorList>
    </citation>
    <scope>IDENTIFICATION</scope>
</reference>
<dbReference type="WBParaSite" id="TTAC_0001110701-mRNA-1">
    <property type="protein sequence ID" value="TTAC_0001110701-mRNA-1"/>
    <property type="gene ID" value="TTAC_0001110701"/>
</dbReference>
<dbReference type="EMBL" id="UYWX01022938">
    <property type="protein sequence ID" value="VDM36070.1"/>
    <property type="molecule type" value="Genomic_DNA"/>
</dbReference>
<evidence type="ECO:0000259" key="2">
    <source>
        <dbReference type="Pfam" id="PF05817"/>
    </source>
</evidence>
<feature type="signal peptide" evidence="1">
    <location>
        <begin position="1"/>
        <end position="17"/>
    </location>
</feature>
<gene>
    <name evidence="3" type="ORF">TTAC_LOCUS11090</name>
</gene>
<reference evidence="3 4" key="2">
    <citation type="submission" date="2018-11" db="EMBL/GenBank/DDBJ databases">
        <authorList>
            <consortium name="Pathogen Informatics"/>
        </authorList>
    </citation>
    <scope>NUCLEOTIDE SEQUENCE [LARGE SCALE GENOMIC DNA]</scope>
</reference>
<sequence>MDTVWCLIILLSGIAIAAPNSKPSLPTLPIGTLLAQDVAHFLSVFKDFSKDSIKDVHYAYIGSSVFNQNFVEDFPCDQLKLHFDSLDAEMQYYSLSAARGVKSCAPKVSQPNQLKDALQKEKLTVDQLYYLVSSANIAQVSINKEVVLKLLATFAAKETGPSGLSTILATASIVKGATSKELEPFFHIVAKLVDQADEVDGSILFVTFNFASHRKL</sequence>
<dbReference type="InterPro" id="IPR055373">
    <property type="entry name" value="Ribophorin_II_N"/>
</dbReference>
<evidence type="ECO:0000313" key="5">
    <source>
        <dbReference type="WBParaSite" id="TTAC_0001110701-mRNA-1"/>
    </source>
</evidence>
<dbReference type="AlphaFoldDB" id="A0A0R3XC30"/>
<evidence type="ECO:0000313" key="3">
    <source>
        <dbReference type="EMBL" id="VDM36070.1"/>
    </source>
</evidence>
<accession>A0A0R3XC30</accession>
<comment type="subcellular location">
    <subcellularLocation>
        <location evidence="1">Endoplasmic reticulum membrane</location>
        <topology evidence="1">Multi-pass membrane protein</topology>
    </subcellularLocation>
</comment>
<comment type="pathway">
    <text evidence="1">Protein modification; protein glycosylation.</text>
</comment>
<dbReference type="OrthoDB" id="432292at2759"/>